<dbReference type="AlphaFoldDB" id="A0A0L7KYA0"/>
<dbReference type="GO" id="GO:0006508">
    <property type="term" value="P:proteolysis"/>
    <property type="evidence" value="ECO:0007669"/>
    <property type="project" value="InterPro"/>
</dbReference>
<dbReference type="Pfam" id="PF00930">
    <property type="entry name" value="DPPIV_N"/>
    <property type="match status" value="1"/>
</dbReference>
<gene>
    <name evidence="2" type="ORF">OBRU01_15946</name>
</gene>
<dbReference type="PANTHER" id="PTHR11731">
    <property type="entry name" value="PROTEASE FAMILY S9B,C DIPEPTIDYL-PEPTIDASE IV-RELATED"/>
    <property type="match status" value="1"/>
</dbReference>
<proteinExistence type="predicted"/>
<dbReference type="STRING" id="104452.A0A0L7KYA0"/>
<comment type="caution">
    <text evidence="2">The sequence shown here is derived from an EMBL/GenBank/DDBJ whole genome shotgun (WGS) entry which is preliminary data.</text>
</comment>
<name>A0A0L7KYA0_OPEBR</name>
<dbReference type="Proteomes" id="UP000037510">
    <property type="component" value="Unassembled WGS sequence"/>
</dbReference>
<protein>
    <submittedName>
        <fullName evidence="2">Dipeptidyl-peptidase</fullName>
    </submittedName>
</protein>
<evidence type="ECO:0000313" key="3">
    <source>
        <dbReference type="Proteomes" id="UP000037510"/>
    </source>
</evidence>
<feature type="domain" description="Dipeptidylpeptidase IV N-terminal" evidence="1">
    <location>
        <begin position="186"/>
        <end position="280"/>
    </location>
</feature>
<dbReference type="InterPro" id="IPR050278">
    <property type="entry name" value="Serine_Prot_S9B/DPPIV"/>
</dbReference>
<dbReference type="EMBL" id="JTDY01004526">
    <property type="protein sequence ID" value="KOB68046.1"/>
    <property type="molecule type" value="Genomic_DNA"/>
</dbReference>
<accession>A0A0L7KYA0</accession>
<dbReference type="GO" id="GO:0008239">
    <property type="term" value="F:dipeptidyl-peptidase activity"/>
    <property type="evidence" value="ECO:0007669"/>
    <property type="project" value="TreeGrafter"/>
</dbReference>
<reference evidence="2 3" key="1">
    <citation type="journal article" date="2015" name="Genome Biol. Evol.">
        <title>The genome of winter moth (Operophtera brumata) provides a genomic perspective on sexual dimorphism and phenology.</title>
        <authorList>
            <person name="Derks M.F."/>
            <person name="Smit S."/>
            <person name="Salis L."/>
            <person name="Schijlen E."/>
            <person name="Bossers A."/>
            <person name="Mateman C."/>
            <person name="Pijl A.S."/>
            <person name="de Ridder D."/>
            <person name="Groenen M.A."/>
            <person name="Visser M.E."/>
            <person name="Megens H.J."/>
        </authorList>
    </citation>
    <scope>NUCLEOTIDE SEQUENCE [LARGE SCALE GENOMIC DNA]</scope>
    <source>
        <strain evidence="2">WM2013NL</strain>
        <tissue evidence="2">Head and thorax</tissue>
    </source>
</reference>
<dbReference type="InterPro" id="IPR002469">
    <property type="entry name" value="Peptidase_S9B_N"/>
</dbReference>
<organism evidence="2 3">
    <name type="scientific">Operophtera brumata</name>
    <name type="common">Winter moth</name>
    <name type="synonym">Phalaena brumata</name>
    <dbReference type="NCBI Taxonomy" id="104452"/>
    <lineage>
        <taxon>Eukaryota</taxon>
        <taxon>Metazoa</taxon>
        <taxon>Ecdysozoa</taxon>
        <taxon>Arthropoda</taxon>
        <taxon>Hexapoda</taxon>
        <taxon>Insecta</taxon>
        <taxon>Pterygota</taxon>
        <taxon>Neoptera</taxon>
        <taxon>Endopterygota</taxon>
        <taxon>Lepidoptera</taxon>
        <taxon>Glossata</taxon>
        <taxon>Ditrysia</taxon>
        <taxon>Geometroidea</taxon>
        <taxon>Geometridae</taxon>
        <taxon>Larentiinae</taxon>
        <taxon>Operophtera</taxon>
    </lineage>
</organism>
<sequence>MGLRWGLAAIDVDIVRVIDGVATPAGQTCAIPCAFGHTVHYEGVAKDSRRPFHAHLAKNIRKNVSMPAKGIGEHYIKTTYNGEFDYVSAFQAMPLEILEEKQINEGQGSWWYVLAALVVAASAQNPFTLEEFVTGQFGQRGFTGTWISDTEFTFTIPGESGINMFDASTLNSSVLQFLNTTNPILSADRAFILAPSEVQSVYRYSTTARYALYEIATQDVTYIADHQRLQLCIFGGGHSLAYVLDNNVYYLPDFNEQAIQLTADGIPGEIYNGHNDWVYEAFATFNDTLVESYSYYYYEDKSDPDDLYPELVDLKYPKTCLSCDLVLPDGGACTWATATASRQASYLTITCSSSNEPAAVYIINPKRLVGKTRPGSIITTVPLQNGFPAPVRLHLPPGLDVNDNTTKYAMVFYVYSGPNTNTVYDTFTVDSGVPNA</sequence>
<dbReference type="Gene3D" id="2.140.10.30">
    <property type="entry name" value="Dipeptidylpeptidase IV, N-terminal domain"/>
    <property type="match status" value="1"/>
</dbReference>
<evidence type="ECO:0000259" key="1">
    <source>
        <dbReference type="Pfam" id="PF00930"/>
    </source>
</evidence>
<dbReference type="PANTHER" id="PTHR11731:SF154">
    <property type="entry name" value="VENOM DIPEPTIDYL PEPTIDASE 4-LIKE PROTEIN"/>
    <property type="match status" value="1"/>
</dbReference>
<evidence type="ECO:0000313" key="2">
    <source>
        <dbReference type="EMBL" id="KOB68046.1"/>
    </source>
</evidence>
<dbReference type="GO" id="GO:0005886">
    <property type="term" value="C:plasma membrane"/>
    <property type="evidence" value="ECO:0007669"/>
    <property type="project" value="TreeGrafter"/>
</dbReference>
<keyword evidence="3" id="KW-1185">Reference proteome</keyword>
<dbReference type="SUPFAM" id="SSF82171">
    <property type="entry name" value="DPP6 N-terminal domain-like"/>
    <property type="match status" value="1"/>
</dbReference>